<dbReference type="GO" id="GO:0008237">
    <property type="term" value="F:metallopeptidase activity"/>
    <property type="evidence" value="ECO:0007669"/>
    <property type="project" value="UniProtKB-KW"/>
</dbReference>
<feature type="transmembrane region" description="Helical" evidence="1">
    <location>
        <begin position="263"/>
        <end position="281"/>
    </location>
</feature>
<evidence type="ECO:0000259" key="2">
    <source>
        <dbReference type="Pfam" id="PF02517"/>
    </source>
</evidence>
<feature type="transmembrane region" description="Helical" evidence="1">
    <location>
        <begin position="74"/>
        <end position="94"/>
    </location>
</feature>
<dbReference type="Proteomes" id="UP000824118">
    <property type="component" value="Unassembled WGS sequence"/>
</dbReference>
<reference evidence="3" key="1">
    <citation type="submission" date="2020-10" db="EMBL/GenBank/DDBJ databases">
        <authorList>
            <person name="Gilroy R."/>
        </authorList>
    </citation>
    <scope>NUCLEOTIDE SEQUENCE</scope>
    <source>
        <strain evidence="3">ChiGjej1B1-1684</strain>
    </source>
</reference>
<keyword evidence="3" id="KW-0378">Hydrolase</keyword>
<dbReference type="PANTHER" id="PTHR36435:SF1">
    <property type="entry name" value="CAAX AMINO TERMINAL PROTEASE FAMILY PROTEIN"/>
    <property type="match status" value="1"/>
</dbReference>
<dbReference type="GO" id="GO:0004175">
    <property type="term" value="F:endopeptidase activity"/>
    <property type="evidence" value="ECO:0007669"/>
    <property type="project" value="UniProtKB-ARBA"/>
</dbReference>
<feature type="transmembrane region" description="Helical" evidence="1">
    <location>
        <begin position="212"/>
        <end position="233"/>
    </location>
</feature>
<feature type="transmembrane region" description="Helical" evidence="1">
    <location>
        <begin position="36"/>
        <end position="62"/>
    </location>
</feature>
<name>A0A9D1LZG8_9FIRM</name>
<feature type="transmembrane region" description="Helical" evidence="1">
    <location>
        <begin position="155"/>
        <end position="177"/>
    </location>
</feature>
<feature type="domain" description="CAAX prenyl protease 2/Lysostaphin resistance protein A-like" evidence="2">
    <location>
        <begin position="158"/>
        <end position="245"/>
    </location>
</feature>
<feature type="transmembrane region" description="Helical" evidence="1">
    <location>
        <begin position="314"/>
        <end position="333"/>
    </location>
</feature>
<keyword evidence="1" id="KW-0812">Transmembrane</keyword>
<comment type="caution">
    <text evidence="3">The sequence shown here is derived from an EMBL/GenBank/DDBJ whole genome shotgun (WGS) entry which is preliminary data.</text>
</comment>
<keyword evidence="3" id="KW-0482">Metalloprotease</keyword>
<keyword evidence="3" id="KW-0645">Protease</keyword>
<proteinExistence type="predicted"/>
<dbReference type="AlphaFoldDB" id="A0A9D1LZG8"/>
<evidence type="ECO:0000313" key="3">
    <source>
        <dbReference type="EMBL" id="HIU50832.1"/>
    </source>
</evidence>
<keyword evidence="1" id="KW-0472">Membrane</keyword>
<dbReference type="InterPro" id="IPR003675">
    <property type="entry name" value="Rce1/LyrA-like_dom"/>
</dbReference>
<sequence length="339" mass="37555">MFSGRNKTLNNKNPYDFDKMYLAEQKSSLRNNFSKIGFSLLLSIVILYLISYGIVIGTAVGIENPQNSFALSNLVSAMASILAFIPAGFFCCAISKEKISSVISFSRAKKEGLAFILIASFAFFMLSNYLTNLFLGNMDLIGIPVNQSSSGFEKSWLNLSVYILSVAVVPALTEEFLFRGVLLGILRKYGESFAVITSALLFGLMHHNFVQLPFAFVGGLVFGYITIYTGSIVPAMIVHFANNLFSCVFSALPKYIGNTYSEIIYGIVVVAALLLGIYSVYRLSKNDEKLLRFSKRTSTPYSGLIQTEKEKYRYFFQSFGIIAFTVLLLAISISDSFLS</sequence>
<dbReference type="PANTHER" id="PTHR36435">
    <property type="entry name" value="SLR1288 PROTEIN"/>
    <property type="match status" value="1"/>
</dbReference>
<evidence type="ECO:0000313" key="4">
    <source>
        <dbReference type="Proteomes" id="UP000824118"/>
    </source>
</evidence>
<reference evidence="3" key="2">
    <citation type="journal article" date="2021" name="PeerJ">
        <title>Extensive microbial diversity within the chicken gut microbiome revealed by metagenomics and culture.</title>
        <authorList>
            <person name="Gilroy R."/>
            <person name="Ravi A."/>
            <person name="Getino M."/>
            <person name="Pursley I."/>
            <person name="Horton D.L."/>
            <person name="Alikhan N.F."/>
            <person name="Baker D."/>
            <person name="Gharbi K."/>
            <person name="Hall N."/>
            <person name="Watson M."/>
            <person name="Adriaenssens E.M."/>
            <person name="Foster-Nyarko E."/>
            <person name="Jarju S."/>
            <person name="Secka A."/>
            <person name="Antonio M."/>
            <person name="Oren A."/>
            <person name="Chaudhuri R.R."/>
            <person name="La Ragione R."/>
            <person name="Hildebrand F."/>
            <person name="Pallen M.J."/>
        </authorList>
    </citation>
    <scope>NUCLEOTIDE SEQUENCE</scope>
    <source>
        <strain evidence="3">ChiGjej1B1-1684</strain>
    </source>
</reference>
<organism evidence="3 4">
    <name type="scientific">Candidatus Limousia pullorum</name>
    <dbReference type="NCBI Taxonomy" id="2840860"/>
    <lineage>
        <taxon>Bacteria</taxon>
        <taxon>Bacillati</taxon>
        <taxon>Bacillota</taxon>
        <taxon>Clostridia</taxon>
        <taxon>Eubacteriales</taxon>
        <taxon>Oscillospiraceae</taxon>
        <taxon>Oscillospiraceae incertae sedis</taxon>
        <taxon>Candidatus Limousia</taxon>
    </lineage>
</organism>
<accession>A0A9D1LZG8</accession>
<feature type="transmembrane region" description="Helical" evidence="1">
    <location>
        <begin position="114"/>
        <end position="135"/>
    </location>
</feature>
<dbReference type="GO" id="GO:0080120">
    <property type="term" value="P:CAAX-box protein maturation"/>
    <property type="evidence" value="ECO:0007669"/>
    <property type="project" value="UniProtKB-ARBA"/>
</dbReference>
<dbReference type="InterPro" id="IPR052710">
    <property type="entry name" value="CAAX_protease"/>
</dbReference>
<dbReference type="Pfam" id="PF02517">
    <property type="entry name" value="Rce1-like"/>
    <property type="match status" value="1"/>
</dbReference>
<keyword evidence="1" id="KW-1133">Transmembrane helix</keyword>
<evidence type="ECO:0000256" key="1">
    <source>
        <dbReference type="SAM" id="Phobius"/>
    </source>
</evidence>
<protein>
    <submittedName>
        <fullName evidence="3">CPBP family intramembrane metalloprotease</fullName>
    </submittedName>
</protein>
<dbReference type="EMBL" id="DVNG01000110">
    <property type="protein sequence ID" value="HIU50832.1"/>
    <property type="molecule type" value="Genomic_DNA"/>
</dbReference>
<gene>
    <name evidence="3" type="ORF">IAD22_07445</name>
</gene>